<name>A0AC54ZFU7_ORYAF</name>
<keyword evidence="1" id="KW-1185">Reference proteome</keyword>
<evidence type="ECO:0000313" key="1">
    <source>
        <dbReference type="Proteomes" id="UP000694850"/>
    </source>
</evidence>
<accession>A0AC54ZFU7</accession>
<protein>
    <submittedName>
        <fullName evidence="2">Vomeronasal type-1 receptor 4-like</fullName>
    </submittedName>
</protein>
<gene>
    <name evidence="2" type="primary">LOC122151794</name>
</gene>
<reference evidence="2" key="1">
    <citation type="submission" date="2025-08" db="UniProtKB">
        <authorList>
            <consortium name="RefSeq"/>
        </authorList>
    </citation>
    <scope>IDENTIFICATION</scope>
</reference>
<proteinExistence type="predicted"/>
<dbReference type="Proteomes" id="UP000694850">
    <property type="component" value="Unplaced"/>
</dbReference>
<dbReference type="RefSeq" id="XP_042639125.1">
    <property type="nucleotide sequence ID" value="XM_042783191.1"/>
</dbReference>
<sequence>MKINIKSLGTESMSSREFTVGMLFLSQTTLGILGNFSLLHHYVSLYFTGGRLRSTDLILTHLTVANSLVILSRGIPQTLTAFGWKNVHSDFRCKLLFFVHRVSRGVSMSSTCLLSIFQAITISPSNSRWAELKLKAPKYVGPASILCWVLHMLVNITVPFYMTGNWGNKTLAKKKDFGYCSSVVQDITTRLLHVILFSFPDVVCLGLMMWASGCMVFILYRHKQRVRHIHRNNISARSSPESRATQSIVVLVSTFVGFYTLSSILYVCITLLHSPTWWLVNIAALTAACFPTLSPFVLLSRDPSISRFCSVCTGKKTQFCLVIKNI</sequence>
<evidence type="ECO:0000313" key="2">
    <source>
        <dbReference type="RefSeq" id="XP_042639125.1"/>
    </source>
</evidence>
<organism evidence="1 2">
    <name type="scientific">Orycteropus afer afer</name>
    <dbReference type="NCBI Taxonomy" id="1230840"/>
    <lineage>
        <taxon>Eukaryota</taxon>
        <taxon>Metazoa</taxon>
        <taxon>Chordata</taxon>
        <taxon>Craniata</taxon>
        <taxon>Vertebrata</taxon>
        <taxon>Euteleostomi</taxon>
        <taxon>Mammalia</taxon>
        <taxon>Eutheria</taxon>
        <taxon>Afrotheria</taxon>
        <taxon>Tubulidentata</taxon>
        <taxon>Orycteropodidae</taxon>
        <taxon>Orycteropus</taxon>
    </lineage>
</organism>